<dbReference type="PANTHER" id="PTHR35936:SF25">
    <property type="entry name" value="ABC TRANSPORTER SUBSTRATE-BINDING PROTEIN"/>
    <property type="match status" value="1"/>
</dbReference>
<dbReference type="SMART" id="SM00062">
    <property type="entry name" value="PBPb"/>
    <property type="match status" value="1"/>
</dbReference>
<name>Q2SF55_HAHCH</name>
<dbReference type="InterPro" id="IPR001638">
    <property type="entry name" value="Solute-binding_3/MltF_N"/>
</dbReference>
<evidence type="ECO:0000313" key="5">
    <source>
        <dbReference type="EMBL" id="ABC30719.1"/>
    </source>
</evidence>
<dbReference type="eggNOG" id="COG0834">
    <property type="taxonomic scope" value="Bacteria"/>
</dbReference>
<dbReference type="AlphaFoldDB" id="Q2SF55"/>
<dbReference type="Gene3D" id="3.40.190.10">
    <property type="entry name" value="Periplasmic binding protein-like II"/>
    <property type="match status" value="2"/>
</dbReference>
<comment type="similarity">
    <text evidence="1">Belongs to the bacterial solute-binding protein 3 family.</text>
</comment>
<proteinExistence type="inferred from homology"/>
<evidence type="ECO:0000256" key="2">
    <source>
        <dbReference type="ARBA" id="ARBA00022729"/>
    </source>
</evidence>
<organism evidence="5 6">
    <name type="scientific">Hahella chejuensis (strain KCTC 2396)</name>
    <dbReference type="NCBI Taxonomy" id="349521"/>
    <lineage>
        <taxon>Bacteria</taxon>
        <taxon>Pseudomonadati</taxon>
        <taxon>Pseudomonadota</taxon>
        <taxon>Gammaproteobacteria</taxon>
        <taxon>Oceanospirillales</taxon>
        <taxon>Hahellaceae</taxon>
        <taxon>Hahella</taxon>
    </lineage>
</organism>
<dbReference type="SUPFAM" id="SSF53850">
    <property type="entry name" value="Periplasmic binding protein-like II"/>
    <property type="match status" value="1"/>
</dbReference>
<dbReference type="HOGENOM" id="CLU_064076_3_1_6"/>
<feature type="signal peptide" evidence="3">
    <location>
        <begin position="1"/>
        <end position="22"/>
    </location>
</feature>
<feature type="chain" id="PRO_5004215379" evidence="3">
    <location>
        <begin position="23"/>
        <end position="258"/>
    </location>
</feature>
<dbReference type="Pfam" id="PF00497">
    <property type="entry name" value="SBP_bac_3"/>
    <property type="match status" value="1"/>
</dbReference>
<dbReference type="RefSeq" id="WP_011397786.1">
    <property type="nucleotide sequence ID" value="NC_007645.1"/>
</dbReference>
<dbReference type="Proteomes" id="UP000000238">
    <property type="component" value="Chromosome"/>
</dbReference>
<protein>
    <submittedName>
        <fullName evidence="5">ABC-type amino acid transport/signal transduction systems, periplasmic component/domain</fullName>
    </submittedName>
</protein>
<keyword evidence="6" id="KW-1185">Reference proteome</keyword>
<evidence type="ECO:0000256" key="1">
    <source>
        <dbReference type="ARBA" id="ARBA00010333"/>
    </source>
</evidence>
<reference evidence="5 6" key="1">
    <citation type="journal article" date="2005" name="Nucleic Acids Res.">
        <title>Genomic blueprint of Hahella chejuensis, a marine microbe producing an algicidal agent.</title>
        <authorList>
            <person name="Jeong H."/>
            <person name="Yim J.H."/>
            <person name="Lee C."/>
            <person name="Choi S.-H."/>
            <person name="Park Y.K."/>
            <person name="Yoon S.H."/>
            <person name="Hur C.-G."/>
            <person name="Kang H.-Y."/>
            <person name="Kim D."/>
            <person name="Lee H.H."/>
            <person name="Park K.H."/>
            <person name="Park S.-H."/>
            <person name="Park H.-S."/>
            <person name="Lee H.K."/>
            <person name="Oh T.K."/>
            <person name="Kim J.F."/>
        </authorList>
    </citation>
    <scope>NUCLEOTIDE SEQUENCE [LARGE SCALE GENOMIC DNA]</scope>
    <source>
        <strain evidence="5 6">KCTC 2396</strain>
    </source>
</reference>
<dbReference type="EMBL" id="CP000155">
    <property type="protein sequence ID" value="ABC30719.1"/>
    <property type="molecule type" value="Genomic_DNA"/>
</dbReference>
<dbReference type="STRING" id="349521.HCH_04001"/>
<dbReference type="PANTHER" id="PTHR35936">
    <property type="entry name" value="MEMBRANE-BOUND LYTIC MUREIN TRANSGLYCOSYLASE F"/>
    <property type="match status" value="1"/>
</dbReference>
<dbReference type="OrthoDB" id="5763510at2"/>
<dbReference type="KEGG" id="hch:HCH_04001"/>
<sequence>MAKALLLLIALAALLGGKVAAAADLVELKAAADPWPPFIDPEHPHGGVSVEIANAAFATQGYKVKQLIVPWARAVEGTRRGTFDLILDAWWSQERIDLFAYSNPYLTNEVKFIKLKGDLFEFKGLESLRGRVIGVVRGYAYNDAFMEADYFTRLEVTQFMQSVLMLSQRRINLTLEDELVARYRIQREEPALLPMLEFVEPPLSANKLYVISGMKNPRHRQYIDAFNRGLAIIKENGEFDRILKENGLVDGEHVQEGP</sequence>
<evidence type="ECO:0000313" key="6">
    <source>
        <dbReference type="Proteomes" id="UP000000238"/>
    </source>
</evidence>
<accession>Q2SF55</accession>
<feature type="domain" description="Solute-binding protein family 3/N-terminal" evidence="4">
    <location>
        <begin position="27"/>
        <end position="250"/>
    </location>
</feature>
<gene>
    <name evidence="5" type="ordered locus">HCH_04001</name>
</gene>
<evidence type="ECO:0000259" key="4">
    <source>
        <dbReference type="SMART" id="SM00062"/>
    </source>
</evidence>
<keyword evidence="2 3" id="KW-0732">Signal</keyword>
<evidence type="ECO:0000256" key="3">
    <source>
        <dbReference type="SAM" id="SignalP"/>
    </source>
</evidence>